<organism evidence="2 3">
    <name type="scientific">Thermomonospora cellulosilytica</name>
    <dbReference type="NCBI Taxonomy" id="1411118"/>
    <lineage>
        <taxon>Bacteria</taxon>
        <taxon>Bacillati</taxon>
        <taxon>Actinomycetota</taxon>
        <taxon>Actinomycetes</taxon>
        <taxon>Streptosporangiales</taxon>
        <taxon>Thermomonosporaceae</taxon>
        <taxon>Thermomonospora</taxon>
    </lineage>
</organism>
<keyword evidence="3" id="KW-1185">Reference proteome</keyword>
<dbReference type="RefSeq" id="WP_182706310.1">
    <property type="nucleotide sequence ID" value="NZ_JACJII010000001.1"/>
</dbReference>
<dbReference type="AlphaFoldDB" id="A0A7W3R958"/>
<accession>A0A7W3R958</accession>
<name>A0A7W3R958_9ACTN</name>
<reference evidence="2 3" key="1">
    <citation type="submission" date="2020-08" db="EMBL/GenBank/DDBJ databases">
        <title>Sequencing the genomes of 1000 actinobacteria strains.</title>
        <authorList>
            <person name="Klenk H.-P."/>
        </authorList>
    </citation>
    <scope>NUCLEOTIDE SEQUENCE [LARGE SCALE GENOMIC DNA]</scope>
    <source>
        <strain evidence="2 3">DSM 45823</strain>
    </source>
</reference>
<dbReference type="EMBL" id="JACJII010000001">
    <property type="protein sequence ID" value="MBA9005008.1"/>
    <property type="molecule type" value="Genomic_DNA"/>
</dbReference>
<dbReference type="Proteomes" id="UP000539313">
    <property type="component" value="Unassembled WGS sequence"/>
</dbReference>
<feature type="region of interest" description="Disordered" evidence="1">
    <location>
        <begin position="1"/>
        <end position="22"/>
    </location>
</feature>
<proteinExistence type="predicted"/>
<protein>
    <submittedName>
        <fullName evidence="2">Uncharacterized protein</fullName>
    </submittedName>
</protein>
<sequence length="74" mass="8329">MIDRDPHTGRYRPPAPPHPGDAALHLARLRAEFPTFGIIADPRRPLWMAVKGDLVIKAPDSTRLRRRLLAISGR</sequence>
<evidence type="ECO:0000313" key="3">
    <source>
        <dbReference type="Proteomes" id="UP000539313"/>
    </source>
</evidence>
<evidence type="ECO:0000313" key="2">
    <source>
        <dbReference type="EMBL" id="MBA9005008.1"/>
    </source>
</evidence>
<comment type="caution">
    <text evidence="2">The sequence shown here is derived from an EMBL/GenBank/DDBJ whole genome shotgun (WGS) entry which is preliminary data.</text>
</comment>
<evidence type="ECO:0000256" key="1">
    <source>
        <dbReference type="SAM" id="MobiDB-lite"/>
    </source>
</evidence>
<gene>
    <name evidence="2" type="ORF">HNR21_003890</name>
</gene>